<dbReference type="Pfam" id="PF00392">
    <property type="entry name" value="GntR"/>
    <property type="match status" value="1"/>
</dbReference>
<dbReference type="InterPro" id="IPR036388">
    <property type="entry name" value="WH-like_DNA-bd_sf"/>
</dbReference>
<protein>
    <submittedName>
        <fullName evidence="5">GntR family transcriptional regulator</fullName>
    </submittedName>
</protein>
<evidence type="ECO:0000313" key="5">
    <source>
        <dbReference type="EMBL" id="HIT41719.1"/>
    </source>
</evidence>
<dbReference type="Gene3D" id="1.10.10.10">
    <property type="entry name" value="Winged helix-like DNA-binding domain superfamily/Winged helix DNA-binding domain"/>
    <property type="match status" value="1"/>
</dbReference>
<keyword evidence="3" id="KW-0804">Transcription</keyword>
<dbReference type="InterPro" id="IPR036390">
    <property type="entry name" value="WH_DNA-bd_sf"/>
</dbReference>
<dbReference type="PROSITE" id="PS50949">
    <property type="entry name" value="HTH_GNTR"/>
    <property type="match status" value="1"/>
</dbReference>
<dbReference type="SMART" id="SM00345">
    <property type="entry name" value="HTH_GNTR"/>
    <property type="match status" value="1"/>
</dbReference>
<dbReference type="Proteomes" id="UP000886860">
    <property type="component" value="Unassembled WGS sequence"/>
</dbReference>
<keyword evidence="1" id="KW-0805">Transcription regulation</keyword>
<dbReference type="AlphaFoldDB" id="A0A9D1GKD6"/>
<dbReference type="CDD" id="cd07377">
    <property type="entry name" value="WHTH_GntR"/>
    <property type="match status" value="1"/>
</dbReference>
<proteinExistence type="predicted"/>
<sequence>MAQTAGKKKQGSIVEILKEEILSGRIPCGREMTQNELAESLGVSRMPVREALILLEYQGLIQRLPNNHVKTADFSEDYFREIFSLCRELEEKALETGISMKETLKVSWFADPEPEELEIHRQISRNLSHAFLRKTLDTILEIYVDYAVRRSFYDKEAGAEKLKRAVSGLPEERSERLKAYFAGLEEAVWKERKGVC</sequence>
<evidence type="ECO:0000259" key="4">
    <source>
        <dbReference type="PROSITE" id="PS50949"/>
    </source>
</evidence>
<gene>
    <name evidence="5" type="ORF">IAB60_06425</name>
</gene>
<name>A0A9D1GKD6_9FIRM</name>
<keyword evidence="2" id="KW-0238">DNA-binding</keyword>
<evidence type="ECO:0000256" key="1">
    <source>
        <dbReference type="ARBA" id="ARBA00023015"/>
    </source>
</evidence>
<dbReference type="PANTHER" id="PTHR43537:SF51">
    <property type="entry name" value="HTH-TYPE TRANSCRIPTIONAL REGULATOR LGOR-RELATED"/>
    <property type="match status" value="1"/>
</dbReference>
<comment type="caution">
    <text evidence="5">The sequence shown here is derived from an EMBL/GenBank/DDBJ whole genome shotgun (WGS) entry which is preliminary data.</text>
</comment>
<evidence type="ECO:0000256" key="2">
    <source>
        <dbReference type="ARBA" id="ARBA00023125"/>
    </source>
</evidence>
<dbReference type="SUPFAM" id="SSF46785">
    <property type="entry name" value="Winged helix' DNA-binding domain"/>
    <property type="match status" value="1"/>
</dbReference>
<reference evidence="5" key="1">
    <citation type="submission" date="2020-10" db="EMBL/GenBank/DDBJ databases">
        <authorList>
            <person name="Gilroy R."/>
        </authorList>
    </citation>
    <scope>NUCLEOTIDE SEQUENCE</scope>
    <source>
        <strain evidence="5">CHK123-3438</strain>
    </source>
</reference>
<organism evidence="5 6">
    <name type="scientific">Candidatus Caccovicinus merdipullorum</name>
    <dbReference type="NCBI Taxonomy" id="2840724"/>
    <lineage>
        <taxon>Bacteria</taxon>
        <taxon>Bacillati</taxon>
        <taxon>Bacillota</taxon>
        <taxon>Clostridia</taxon>
        <taxon>Eubacteriales</taxon>
        <taxon>Candidatus Caccovicinus</taxon>
    </lineage>
</organism>
<dbReference type="PRINTS" id="PR00035">
    <property type="entry name" value="HTHGNTR"/>
</dbReference>
<dbReference type="InterPro" id="IPR000524">
    <property type="entry name" value="Tscrpt_reg_HTH_GntR"/>
</dbReference>
<dbReference type="GO" id="GO:0003700">
    <property type="term" value="F:DNA-binding transcription factor activity"/>
    <property type="evidence" value="ECO:0007669"/>
    <property type="project" value="InterPro"/>
</dbReference>
<dbReference type="EMBL" id="DVKS01000109">
    <property type="protein sequence ID" value="HIT41719.1"/>
    <property type="molecule type" value="Genomic_DNA"/>
</dbReference>
<reference evidence="5" key="2">
    <citation type="journal article" date="2021" name="PeerJ">
        <title>Extensive microbial diversity within the chicken gut microbiome revealed by metagenomics and culture.</title>
        <authorList>
            <person name="Gilroy R."/>
            <person name="Ravi A."/>
            <person name="Getino M."/>
            <person name="Pursley I."/>
            <person name="Horton D.L."/>
            <person name="Alikhan N.F."/>
            <person name="Baker D."/>
            <person name="Gharbi K."/>
            <person name="Hall N."/>
            <person name="Watson M."/>
            <person name="Adriaenssens E.M."/>
            <person name="Foster-Nyarko E."/>
            <person name="Jarju S."/>
            <person name="Secka A."/>
            <person name="Antonio M."/>
            <person name="Oren A."/>
            <person name="Chaudhuri R.R."/>
            <person name="La Ragione R."/>
            <person name="Hildebrand F."/>
            <person name="Pallen M.J."/>
        </authorList>
    </citation>
    <scope>NUCLEOTIDE SEQUENCE</scope>
    <source>
        <strain evidence="5">CHK123-3438</strain>
    </source>
</reference>
<dbReference type="PANTHER" id="PTHR43537">
    <property type="entry name" value="TRANSCRIPTIONAL REGULATOR, GNTR FAMILY"/>
    <property type="match status" value="1"/>
</dbReference>
<accession>A0A9D1GKD6</accession>
<feature type="domain" description="HTH gntR-type" evidence="4">
    <location>
        <begin position="7"/>
        <end position="74"/>
    </location>
</feature>
<dbReference type="GO" id="GO:0003677">
    <property type="term" value="F:DNA binding"/>
    <property type="evidence" value="ECO:0007669"/>
    <property type="project" value="UniProtKB-KW"/>
</dbReference>
<evidence type="ECO:0000256" key="3">
    <source>
        <dbReference type="ARBA" id="ARBA00023163"/>
    </source>
</evidence>
<evidence type="ECO:0000313" key="6">
    <source>
        <dbReference type="Proteomes" id="UP000886860"/>
    </source>
</evidence>